<dbReference type="SUPFAM" id="SSF56266">
    <property type="entry name" value="DmpA/ArgJ-like"/>
    <property type="match status" value="1"/>
</dbReference>
<reference evidence="2 3" key="2">
    <citation type="submission" date="2024-06" db="EMBL/GenBank/DDBJ databases">
        <title>Thioclava kandeliae sp. nov. from a rhizosphere soil sample of Kandelia candel in a mangrove.</title>
        <authorList>
            <person name="Mu T."/>
        </authorList>
    </citation>
    <scope>NUCLEOTIDE SEQUENCE [LARGE SCALE GENOMIC DNA]</scope>
    <source>
        <strain evidence="2 3">CPCC 100088</strain>
    </source>
</reference>
<dbReference type="Proteomes" id="UP001438953">
    <property type="component" value="Unassembled WGS sequence"/>
</dbReference>
<dbReference type="EMBL" id="JAYWLC010000008">
    <property type="protein sequence ID" value="MER5172413.1"/>
    <property type="molecule type" value="Genomic_DNA"/>
</dbReference>
<protein>
    <submittedName>
        <fullName evidence="2">P1 family peptidase</fullName>
    </submittedName>
</protein>
<comment type="similarity">
    <text evidence="1">Belongs to the peptidase S58 family.</text>
</comment>
<dbReference type="PANTHER" id="PTHR36512:SF3">
    <property type="entry name" value="BLR5678 PROTEIN"/>
    <property type="match status" value="1"/>
</dbReference>
<accession>A0ABV1SHN9</accession>
<gene>
    <name evidence="2" type="ORF">VSX56_11570</name>
</gene>
<dbReference type="RefSeq" id="WP_350937229.1">
    <property type="nucleotide sequence ID" value="NZ_JAYWLC010000008.1"/>
</dbReference>
<sequence length="380" mass="39909">MTDKKRARDLGIALGGETGPLNAITDVAGVEVGTMELLSSRDPSLATRGIPVQTGVTAILPRGRDAQPKPVWAGQFSLNGNGEMTGAHWVRDGGWLCGPILITNSHAVGAAHQAATRWMIETYADIWENNHLWALPVVGETYDGILNDINGMHVTEAHARQAIDAARTGPVAEGNTGGGAGMICYEFKGGTGTSSRRITLDGQSFTLGALVQANHGLRPWLTVAGQKVGGQFSEHRIPGMKAERGSIIVVLATDIPLQSGQLERIARRASIGIGRGGTPGGNNSGDIFLAFSTANEMDLPQLSGPWRQMVSLNDELLDPVYLAAVEAVEEAVLNAMLAAEDVAIARPEGGGTCKAIDPEALMAALRASDLCPDAPERVAM</sequence>
<dbReference type="Gene3D" id="3.60.70.12">
    <property type="entry name" value="L-amino peptidase D-ALA esterase/amidase"/>
    <property type="match status" value="1"/>
</dbReference>
<comment type="caution">
    <text evidence="2">The sequence shown here is derived from an EMBL/GenBank/DDBJ whole genome shotgun (WGS) entry which is preliminary data.</text>
</comment>
<organism evidence="2 3">
    <name type="scientific">Thioclava kandeliae</name>
    <dbReference type="NCBI Taxonomy" id="3070818"/>
    <lineage>
        <taxon>Bacteria</taxon>
        <taxon>Pseudomonadati</taxon>
        <taxon>Pseudomonadota</taxon>
        <taxon>Alphaproteobacteria</taxon>
        <taxon>Rhodobacterales</taxon>
        <taxon>Paracoccaceae</taxon>
        <taxon>Thioclava</taxon>
    </lineage>
</organism>
<name>A0ABV1SHN9_9RHOB</name>
<dbReference type="InterPro" id="IPR016117">
    <property type="entry name" value="ArgJ-like_dom_sf"/>
</dbReference>
<dbReference type="CDD" id="cd02253">
    <property type="entry name" value="DmpA"/>
    <property type="match status" value="1"/>
</dbReference>
<reference evidence="2 3" key="1">
    <citation type="submission" date="2024-01" db="EMBL/GenBank/DDBJ databases">
        <authorList>
            <person name="Deng Y."/>
            <person name="Su J."/>
        </authorList>
    </citation>
    <scope>NUCLEOTIDE SEQUENCE [LARGE SCALE GENOMIC DNA]</scope>
    <source>
        <strain evidence="2 3">CPCC 100088</strain>
    </source>
</reference>
<dbReference type="Pfam" id="PF03576">
    <property type="entry name" value="Peptidase_S58"/>
    <property type="match status" value="1"/>
</dbReference>
<dbReference type="PANTHER" id="PTHR36512">
    <property type="entry name" value="D-AMINOPEPTIDASE"/>
    <property type="match status" value="1"/>
</dbReference>
<proteinExistence type="inferred from homology"/>
<evidence type="ECO:0000256" key="1">
    <source>
        <dbReference type="ARBA" id="ARBA00007068"/>
    </source>
</evidence>
<keyword evidence="3" id="KW-1185">Reference proteome</keyword>
<evidence type="ECO:0000313" key="2">
    <source>
        <dbReference type="EMBL" id="MER5172413.1"/>
    </source>
</evidence>
<dbReference type="InterPro" id="IPR005321">
    <property type="entry name" value="Peptidase_S58_DmpA"/>
</dbReference>
<evidence type="ECO:0000313" key="3">
    <source>
        <dbReference type="Proteomes" id="UP001438953"/>
    </source>
</evidence>